<comment type="caution">
    <text evidence="1">The sequence shown here is derived from an EMBL/GenBank/DDBJ whole genome shotgun (WGS) entry which is preliminary data.</text>
</comment>
<dbReference type="AlphaFoldDB" id="A0A392MZV7"/>
<reference evidence="1 2" key="1">
    <citation type="journal article" date="2018" name="Front. Plant Sci.">
        <title>Red Clover (Trifolium pratense) and Zigzag Clover (T. medium) - A Picture of Genomic Similarities and Differences.</title>
        <authorList>
            <person name="Dluhosova J."/>
            <person name="Istvanek J."/>
            <person name="Nedelnik J."/>
            <person name="Repkova J."/>
        </authorList>
    </citation>
    <scope>NUCLEOTIDE SEQUENCE [LARGE SCALE GENOMIC DNA]</scope>
    <source>
        <strain evidence="2">cv. 10/8</strain>
        <tissue evidence="1">Leaf</tissue>
    </source>
</reference>
<gene>
    <name evidence="1" type="ORF">A2U01_0013435</name>
</gene>
<name>A0A392MZV7_9FABA</name>
<organism evidence="1 2">
    <name type="scientific">Trifolium medium</name>
    <dbReference type="NCBI Taxonomy" id="97028"/>
    <lineage>
        <taxon>Eukaryota</taxon>
        <taxon>Viridiplantae</taxon>
        <taxon>Streptophyta</taxon>
        <taxon>Embryophyta</taxon>
        <taxon>Tracheophyta</taxon>
        <taxon>Spermatophyta</taxon>
        <taxon>Magnoliopsida</taxon>
        <taxon>eudicotyledons</taxon>
        <taxon>Gunneridae</taxon>
        <taxon>Pentapetalae</taxon>
        <taxon>rosids</taxon>
        <taxon>fabids</taxon>
        <taxon>Fabales</taxon>
        <taxon>Fabaceae</taxon>
        <taxon>Papilionoideae</taxon>
        <taxon>50 kb inversion clade</taxon>
        <taxon>NPAAA clade</taxon>
        <taxon>Hologalegina</taxon>
        <taxon>IRL clade</taxon>
        <taxon>Trifolieae</taxon>
        <taxon>Trifolium</taxon>
    </lineage>
</organism>
<accession>A0A392MZV7</accession>
<dbReference type="EMBL" id="LXQA010022821">
    <property type="protein sequence ID" value="MCH92495.1"/>
    <property type="molecule type" value="Genomic_DNA"/>
</dbReference>
<evidence type="ECO:0000313" key="1">
    <source>
        <dbReference type="EMBL" id="MCH92495.1"/>
    </source>
</evidence>
<keyword evidence="2" id="KW-1185">Reference proteome</keyword>
<proteinExistence type="predicted"/>
<protein>
    <submittedName>
        <fullName evidence="1">Uncharacterized protein</fullName>
    </submittedName>
</protein>
<evidence type="ECO:0000313" key="2">
    <source>
        <dbReference type="Proteomes" id="UP000265520"/>
    </source>
</evidence>
<sequence length="54" mass="5833">MKDSMTFDMKSLLSNLIEITPKASTAGRVVEDAATHEGVTVRVVTQVVGKDILE</sequence>
<dbReference type="Proteomes" id="UP000265520">
    <property type="component" value="Unassembled WGS sequence"/>
</dbReference>